<dbReference type="CDD" id="cd03219">
    <property type="entry name" value="ABC_Mj1267_LivG_branched"/>
    <property type="match status" value="1"/>
</dbReference>
<dbReference type="GO" id="GO:0005524">
    <property type="term" value="F:ATP binding"/>
    <property type="evidence" value="ECO:0007669"/>
    <property type="project" value="UniProtKB-KW"/>
</dbReference>
<dbReference type="Pfam" id="PF00005">
    <property type="entry name" value="ABC_tran"/>
    <property type="match status" value="1"/>
</dbReference>
<dbReference type="PROSITE" id="PS50893">
    <property type="entry name" value="ABC_TRANSPORTER_2"/>
    <property type="match status" value="1"/>
</dbReference>
<accession>A0A221NS01</accession>
<protein>
    <submittedName>
        <fullName evidence="6">ABC transporter ATP-binding protein</fullName>
    </submittedName>
</protein>
<dbReference type="SMART" id="SM00382">
    <property type="entry name" value="AAA"/>
    <property type="match status" value="1"/>
</dbReference>
<reference evidence="6 7" key="1">
    <citation type="submission" date="2017-07" db="EMBL/GenBank/DDBJ databases">
        <title>Genome sequence of Streptomyces pluripotens MUSC 137T.</title>
        <authorList>
            <person name="Ser H.-L."/>
            <person name="Lee L.-H."/>
        </authorList>
    </citation>
    <scope>NUCLEOTIDE SEQUENCE [LARGE SCALE GENOMIC DNA]</scope>
    <source>
        <strain evidence="6 7">MUSC 137</strain>
    </source>
</reference>
<dbReference type="InterPro" id="IPR003593">
    <property type="entry name" value="AAA+_ATPase"/>
</dbReference>
<dbReference type="GO" id="GO:1903806">
    <property type="term" value="P:L-isoleucine import across plasma membrane"/>
    <property type="evidence" value="ECO:0007669"/>
    <property type="project" value="TreeGrafter"/>
</dbReference>
<evidence type="ECO:0000256" key="3">
    <source>
        <dbReference type="ARBA" id="ARBA00022840"/>
    </source>
</evidence>
<dbReference type="InterPro" id="IPR032823">
    <property type="entry name" value="BCA_ABC_TP_C"/>
</dbReference>
<evidence type="ECO:0000256" key="2">
    <source>
        <dbReference type="ARBA" id="ARBA00022741"/>
    </source>
</evidence>
<dbReference type="GO" id="GO:0016887">
    <property type="term" value="F:ATP hydrolysis activity"/>
    <property type="evidence" value="ECO:0007669"/>
    <property type="project" value="InterPro"/>
</dbReference>
<dbReference type="AlphaFoldDB" id="A0A221NS01"/>
<dbReference type="PANTHER" id="PTHR45772:SF7">
    <property type="entry name" value="AMINO ACID ABC TRANSPORTER ATP-BINDING PROTEIN"/>
    <property type="match status" value="1"/>
</dbReference>
<dbReference type="SUPFAM" id="SSF52540">
    <property type="entry name" value="P-loop containing nucleoside triphosphate hydrolases"/>
    <property type="match status" value="1"/>
</dbReference>
<feature type="compositionally biased region" description="Gly residues" evidence="4">
    <location>
        <begin position="259"/>
        <end position="270"/>
    </location>
</feature>
<dbReference type="GO" id="GO:1903805">
    <property type="term" value="P:L-valine import across plasma membrane"/>
    <property type="evidence" value="ECO:0007669"/>
    <property type="project" value="TreeGrafter"/>
</dbReference>
<keyword evidence="3 6" id="KW-0067">ATP-binding</keyword>
<dbReference type="InterPro" id="IPR051120">
    <property type="entry name" value="ABC_AA/LPS_Transport"/>
</dbReference>
<dbReference type="EMBL" id="CP022433">
    <property type="protein sequence ID" value="ASN22773.1"/>
    <property type="molecule type" value="Genomic_DNA"/>
</dbReference>
<feature type="domain" description="ABC transporter" evidence="5">
    <location>
        <begin position="5"/>
        <end position="252"/>
    </location>
</feature>
<evidence type="ECO:0000313" key="6">
    <source>
        <dbReference type="EMBL" id="ASN22773.1"/>
    </source>
</evidence>
<evidence type="ECO:0000259" key="5">
    <source>
        <dbReference type="PROSITE" id="PS50893"/>
    </source>
</evidence>
<dbReference type="Pfam" id="PF12399">
    <property type="entry name" value="BCA_ABC_TP_C"/>
    <property type="match status" value="1"/>
</dbReference>
<sequence length="280" mass="30398">MSALLEVADLHLAFGGVKAVDGLSFDVGEAEIVSVIGPNGAGKTSAFNCITGFYRPTSGRITIGGADVTRMRTSAIAARGVSRTFQNVRLFGDLPVLDNVRAGTHLWLRQHVFDALLHTPRYRRTEQEATDEAHRWLDFVGLRGDRAGAARNLPYGEQRRVEIARALARRPQLLLLDEPAAGLNHGEKRELLDLIRRIRELGTGIVLIEHDMGLVMEVSERVVVLNFGKEIADGTPEQVRQDPAVIEAYLGSDDDEVSGDGGFGDSGFGDTGEEAVRADA</sequence>
<dbReference type="GO" id="GO:0015188">
    <property type="term" value="F:L-isoleucine transmembrane transporter activity"/>
    <property type="evidence" value="ECO:0007669"/>
    <property type="project" value="TreeGrafter"/>
</dbReference>
<keyword evidence="7" id="KW-1185">Reference proteome</keyword>
<dbReference type="PANTHER" id="PTHR45772">
    <property type="entry name" value="CONSERVED COMPONENT OF ABC TRANSPORTER FOR NATURAL AMINO ACIDS-RELATED"/>
    <property type="match status" value="1"/>
</dbReference>
<dbReference type="RefSeq" id="WP_052270055.1">
    <property type="nucleotide sequence ID" value="NZ_CP022433.1"/>
</dbReference>
<organism evidence="6 7">
    <name type="scientific">Streptomyces pluripotens</name>
    <dbReference type="NCBI Taxonomy" id="1355015"/>
    <lineage>
        <taxon>Bacteria</taxon>
        <taxon>Bacillati</taxon>
        <taxon>Actinomycetota</taxon>
        <taxon>Actinomycetes</taxon>
        <taxon>Kitasatosporales</taxon>
        <taxon>Streptomycetaceae</taxon>
        <taxon>Streptomyces</taxon>
    </lineage>
</organism>
<dbReference type="GO" id="GO:0042941">
    <property type="term" value="P:D-alanine transmembrane transport"/>
    <property type="evidence" value="ECO:0007669"/>
    <property type="project" value="TreeGrafter"/>
</dbReference>
<gene>
    <name evidence="6" type="ORF">LK07_00580</name>
</gene>
<dbReference type="GO" id="GO:0015808">
    <property type="term" value="P:L-alanine transport"/>
    <property type="evidence" value="ECO:0007669"/>
    <property type="project" value="TreeGrafter"/>
</dbReference>
<keyword evidence="2" id="KW-0547">Nucleotide-binding</keyword>
<feature type="region of interest" description="Disordered" evidence="4">
    <location>
        <begin position="252"/>
        <end position="280"/>
    </location>
</feature>
<dbReference type="FunFam" id="3.40.50.300:FF:000421">
    <property type="entry name" value="Branched-chain amino acid ABC transporter ATP-binding protein"/>
    <property type="match status" value="1"/>
</dbReference>
<evidence type="ECO:0000256" key="1">
    <source>
        <dbReference type="ARBA" id="ARBA00022448"/>
    </source>
</evidence>
<dbReference type="GO" id="GO:0005886">
    <property type="term" value="C:plasma membrane"/>
    <property type="evidence" value="ECO:0007669"/>
    <property type="project" value="TreeGrafter"/>
</dbReference>
<dbReference type="GO" id="GO:0015192">
    <property type="term" value="F:L-phenylalanine transmembrane transporter activity"/>
    <property type="evidence" value="ECO:0007669"/>
    <property type="project" value="TreeGrafter"/>
</dbReference>
<name>A0A221NS01_9ACTN</name>
<evidence type="ECO:0000256" key="4">
    <source>
        <dbReference type="SAM" id="MobiDB-lite"/>
    </source>
</evidence>
<evidence type="ECO:0000313" key="7">
    <source>
        <dbReference type="Proteomes" id="UP000031501"/>
    </source>
</evidence>
<keyword evidence="1" id="KW-0813">Transport</keyword>
<dbReference type="GO" id="GO:0005304">
    <property type="term" value="F:L-valine transmembrane transporter activity"/>
    <property type="evidence" value="ECO:0007669"/>
    <property type="project" value="TreeGrafter"/>
</dbReference>
<dbReference type="Gene3D" id="3.40.50.300">
    <property type="entry name" value="P-loop containing nucleotide triphosphate hydrolases"/>
    <property type="match status" value="1"/>
</dbReference>
<proteinExistence type="predicted"/>
<dbReference type="Proteomes" id="UP000031501">
    <property type="component" value="Chromosome"/>
</dbReference>
<dbReference type="InterPro" id="IPR003439">
    <property type="entry name" value="ABC_transporter-like_ATP-bd"/>
</dbReference>
<dbReference type="InterPro" id="IPR027417">
    <property type="entry name" value="P-loop_NTPase"/>
</dbReference>